<dbReference type="AlphaFoldDB" id="A0AAV5L9Y9"/>
<gene>
    <name evidence="1" type="ORF">SLEP1_g42471</name>
</gene>
<evidence type="ECO:0000313" key="2">
    <source>
        <dbReference type="Proteomes" id="UP001054252"/>
    </source>
</evidence>
<reference evidence="1 2" key="1">
    <citation type="journal article" date="2021" name="Commun. Biol.">
        <title>The genome of Shorea leprosula (Dipterocarpaceae) highlights the ecological relevance of drought in aseasonal tropical rainforests.</title>
        <authorList>
            <person name="Ng K.K.S."/>
            <person name="Kobayashi M.J."/>
            <person name="Fawcett J.A."/>
            <person name="Hatakeyama M."/>
            <person name="Paape T."/>
            <person name="Ng C.H."/>
            <person name="Ang C.C."/>
            <person name="Tnah L.H."/>
            <person name="Lee C.T."/>
            <person name="Nishiyama T."/>
            <person name="Sese J."/>
            <person name="O'Brien M.J."/>
            <person name="Copetti D."/>
            <person name="Mohd Noor M.I."/>
            <person name="Ong R.C."/>
            <person name="Putra M."/>
            <person name="Sireger I.Z."/>
            <person name="Indrioko S."/>
            <person name="Kosugi Y."/>
            <person name="Izuno A."/>
            <person name="Isagi Y."/>
            <person name="Lee S.L."/>
            <person name="Shimizu K.K."/>
        </authorList>
    </citation>
    <scope>NUCLEOTIDE SEQUENCE [LARGE SCALE GENOMIC DNA]</scope>
    <source>
        <strain evidence="1">214</strain>
    </source>
</reference>
<accession>A0AAV5L9Y9</accession>
<evidence type="ECO:0000313" key="1">
    <source>
        <dbReference type="EMBL" id="GKV34048.1"/>
    </source>
</evidence>
<proteinExistence type="predicted"/>
<protein>
    <submittedName>
        <fullName evidence="1">Uncharacterized protein</fullName>
    </submittedName>
</protein>
<dbReference type="EMBL" id="BPVZ01000103">
    <property type="protein sequence ID" value="GKV34048.1"/>
    <property type="molecule type" value="Genomic_DNA"/>
</dbReference>
<organism evidence="1 2">
    <name type="scientific">Rubroshorea leprosula</name>
    <dbReference type="NCBI Taxonomy" id="152421"/>
    <lineage>
        <taxon>Eukaryota</taxon>
        <taxon>Viridiplantae</taxon>
        <taxon>Streptophyta</taxon>
        <taxon>Embryophyta</taxon>
        <taxon>Tracheophyta</taxon>
        <taxon>Spermatophyta</taxon>
        <taxon>Magnoliopsida</taxon>
        <taxon>eudicotyledons</taxon>
        <taxon>Gunneridae</taxon>
        <taxon>Pentapetalae</taxon>
        <taxon>rosids</taxon>
        <taxon>malvids</taxon>
        <taxon>Malvales</taxon>
        <taxon>Dipterocarpaceae</taxon>
        <taxon>Rubroshorea</taxon>
    </lineage>
</organism>
<name>A0AAV5L9Y9_9ROSI</name>
<sequence>MTTLLITPPLPKPRSSLITHLLPEPIASRSCTHYPACVPIAQPLYAPAGCPAPLPFACYTKPALCTLAVMPPTHLL</sequence>
<dbReference type="Proteomes" id="UP001054252">
    <property type="component" value="Unassembled WGS sequence"/>
</dbReference>
<keyword evidence="2" id="KW-1185">Reference proteome</keyword>
<comment type="caution">
    <text evidence="1">The sequence shown here is derived from an EMBL/GenBank/DDBJ whole genome shotgun (WGS) entry which is preliminary data.</text>
</comment>